<dbReference type="EMBL" id="JADINH010000113">
    <property type="protein sequence ID" value="MBO8415813.1"/>
    <property type="molecule type" value="Genomic_DNA"/>
</dbReference>
<dbReference type="Proteomes" id="UP000823631">
    <property type="component" value="Unassembled WGS sequence"/>
</dbReference>
<dbReference type="InterPro" id="IPR001155">
    <property type="entry name" value="OxRdtase_FMN_N"/>
</dbReference>
<organism evidence="7 8">
    <name type="scientific">Candidatus Avisuccinivibrio stercorigallinarum</name>
    <dbReference type="NCBI Taxonomy" id="2840704"/>
    <lineage>
        <taxon>Bacteria</taxon>
        <taxon>Pseudomonadati</taxon>
        <taxon>Pseudomonadota</taxon>
        <taxon>Gammaproteobacteria</taxon>
        <taxon>Aeromonadales</taxon>
        <taxon>Succinivibrionaceae</taxon>
        <taxon>Succinivibrionaceae incertae sedis</taxon>
        <taxon>Candidatus Avisuccinivibrio</taxon>
    </lineage>
</organism>
<dbReference type="InterPro" id="IPR013785">
    <property type="entry name" value="Aldolase_TIM"/>
</dbReference>
<keyword evidence="3" id="KW-0288">FMN</keyword>
<reference evidence="7" key="1">
    <citation type="submission" date="2020-10" db="EMBL/GenBank/DDBJ databases">
        <authorList>
            <person name="Gilroy R."/>
        </authorList>
    </citation>
    <scope>NUCLEOTIDE SEQUENCE</scope>
    <source>
        <strain evidence="7">17213</strain>
    </source>
</reference>
<dbReference type="PANTHER" id="PTHR43303">
    <property type="entry name" value="NADPH DEHYDROGENASE C23G7.10C-RELATED"/>
    <property type="match status" value="1"/>
</dbReference>
<comment type="caution">
    <text evidence="7">The sequence shown here is derived from an EMBL/GenBank/DDBJ whole genome shotgun (WGS) entry which is preliminary data.</text>
</comment>
<dbReference type="AlphaFoldDB" id="A0A9D9DB36"/>
<evidence type="ECO:0000256" key="5">
    <source>
        <dbReference type="ARBA" id="ARBA00023002"/>
    </source>
</evidence>
<keyword evidence="2" id="KW-0285">Flavoprotein</keyword>
<reference evidence="7" key="2">
    <citation type="journal article" date="2021" name="PeerJ">
        <title>Extensive microbial diversity within the chicken gut microbiome revealed by metagenomics and culture.</title>
        <authorList>
            <person name="Gilroy R."/>
            <person name="Ravi A."/>
            <person name="Getino M."/>
            <person name="Pursley I."/>
            <person name="Horton D.L."/>
            <person name="Alikhan N.F."/>
            <person name="Baker D."/>
            <person name="Gharbi K."/>
            <person name="Hall N."/>
            <person name="Watson M."/>
            <person name="Adriaenssens E.M."/>
            <person name="Foster-Nyarko E."/>
            <person name="Jarju S."/>
            <person name="Secka A."/>
            <person name="Antonio M."/>
            <person name="Oren A."/>
            <person name="Chaudhuri R.R."/>
            <person name="La Ragione R."/>
            <person name="Hildebrand F."/>
            <person name="Pallen M.J."/>
        </authorList>
    </citation>
    <scope>NUCLEOTIDE SEQUENCE</scope>
    <source>
        <strain evidence="7">17213</strain>
    </source>
</reference>
<feature type="domain" description="NADH:flavin oxidoreductase/NADH oxidase N-terminal" evidence="6">
    <location>
        <begin position="5"/>
        <end position="336"/>
    </location>
</feature>
<evidence type="ECO:0000259" key="6">
    <source>
        <dbReference type="Pfam" id="PF00724"/>
    </source>
</evidence>
<dbReference type="GO" id="GO:0010181">
    <property type="term" value="F:FMN binding"/>
    <property type="evidence" value="ECO:0007669"/>
    <property type="project" value="InterPro"/>
</dbReference>
<dbReference type="Gene3D" id="3.20.20.70">
    <property type="entry name" value="Aldolase class I"/>
    <property type="match status" value="1"/>
</dbReference>
<proteinExistence type="predicted"/>
<dbReference type="SUPFAM" id="SSF51395">
    <property type="entry name" value="FMN-linked oxidoreductases"/>
    <property type="match status" value="1"/>
</dbReference>
<dbReference type="PANTHER" id="PTHR43303:SF4">
    <property type="entry name" value="NADPH DEHYDROGENASE C23G7.10C-RELATED"/>
    <property type="match status" value="1"/>
</dbReference>
<keyword evidence="4" id="KW-0521">NADP</keyword>
<dbReference type="CDD" id="cd02932">
    <property type="entry name" value="OYE_YqiM_FMN"/>
    <property type="match status" value="1"/>
</dbReference>
<accession>A0A9D9DB36</accession>
<sequence>MQTILFSELSAGALSLKNRINVPPMCMWQAKDGLAQDFHLQHYAALAASGAGAVTIEATAAVPEGRISPFCLGIWDDERAAGIVRIVKAMKTASPDTRVLLQLAHAGRKASCNPHTDAWMSPEEGGWQPVAPSALTWSQNFPLPRELAADEIKELVQKFAEGAVRAQQAGCDGIMLHAAHGYLIHEFLSPLSNQRTDEYGGSFDNRVRFLTEVLRAIKAAVSENFAVGIRLSATDWIEGGMTIEDTVKIARLAQELGCSFADISTGGLLSAPIKVAPGYQLPFAARVRQETGLCVFGVGLITNAFQAETALQLGACDVVDIGRAMLSDPNWGWHAARDLGVKLEALNTAKIFALQH</sequence>
<evidence type="ECO:0000313" key="7">
    <source>
        <dbReference type="EMBL" id="MBO8415813.1"/>
    </source>
</evidence>
<evidence type="ECO:0000256" key="1">
    <source>
        <dbReference type="ARBA" id="ARBA00001917"/>
    </source>
</evidence>
<gene>
    <name evidence="7" type="ORF">IAB19_05490</name>
</gene>
<dbReference type="GO" id="GO:0050661">
    <property type="term" value="F:NADP binding"/>
    <property type="evidence" value="ECO:0007669"/>
    <property type="project" value="InterPro"/>
</dbReference>
<evidence type="ECO:0000256" key="2">
    <source>
        <dbReference type="ARBA" id="ARBA00022630"/>
    </source>
</evidence>
<evidence type="ECO:0000313" key="8">
    <source>
        <dbReference type="Proteomes" id="UP000823631"/>
    </source>
</evidence>
<protein>
    <submittedName>
        <fullName evidence="7">NADH:flavin oxidoreductase/NADH oxidase</fullName>
    </submittedName>
</protein>
<keyword evidence="5" id="KW-0560">Oxidoreductase</keyword>
<dbReference type="Pfam" id="PF00724">
    <property type="entry name" value="Oxidored_FMN"/>
    <property type="match status" value="1"/>
</dbReference>
<comment type="cofactor">
    <cofactor evidence="1">
        <name>FMN</name>
        <dbReference type="ChEBI" id="CHEBI:58210"/>
    </cofactor>
</comment>
<evidence type="ECO:0000256" key="3">
    <source>
        <dbReference type="ARBA" id="ARBA00022643"/>
    </source>
</evidence>
<dbReference type="GO" id="GO:0003959">
    <property type="term" value="F:NADPH dehydrogenase activity"/>
    <property type="evidence" value="ECO:0007669"/>
    <property type="project" value="InterPro"/>
</dbReference>
<name>A0A9D9DB36_9GAMM</name>
<evidence type="ECO:0000256" key="4">
    <source>
        <dbReference type="ARBA" id="ARBA00022857"/>
    </source>
</evidence>
<dbReference type="InterPro" id="IPR044152">
    <property type="entry name" value="YqjM-like"/>
</dbReference>